<dbReference type="Pfam" id="PF04434">
    <property type="entry name" value="SWIM"/>
    <property type="match status" value="1"/>
</dbReference>
<name>A0A9J6GC66_HAELO</name>
<dbReference type="InterPro" id="IPR007527">
    <property type="entry name" value="Znf_SWIM"/>
</dbReference>
<dbReference type="OMA" id="IMARIDM"/>
<gene>
    <name evidence="3" type="ORF">HPB48_011305</name>
</gene>
<comment type="caution">
    <text evidence="3">The sequence shown here is derived from an EMBL/GenBank/DDBJ whole genome shotgun (WGS) entry which is preliminary data.</text>
</comment>
<evidence type="ECO:0000313" key="3">
    <source>
        <dbReference type="EMBL" id="KAH9372455.1"/>
    </source>
</evidence>
<dbReference type="PANTHER" id="PTHR47456:SF5">
    <property type="match status" value="1"/>
</dbReference>
<keyword evidence="4" id="KW-1185">Reference proteome</keyword>
<dbReference type="InterPro" id="IPR048324">
    <property type="entry name" value="ZSWIM1-3_RNaseH-like"/>
</dbReference>
<dbReference type="EMBL" id="JABSTR010000006">
    <property type="protein sequence ID" value="KAH9372455.1"/>
    <property type="molecule type" value="Genomic_DNA"/>
</dbReference>
<keyword evidence="1" id="KW-0863">Zinc-finger</keyword>
<dbReference type="InterPro" id="IPR029309">
    <property type="entry name" value="CaRF"/>
</dbReference>
<protein>
    <recommendedName>
        <fullName evidence="2">SWIM-type domain-containing protein</fullName>
    </recommendedName>
</protein>
<keyword evidence="1" id="KW-0479">Metal-binding</keyword>
<dbReference type="PANTHER" id="PTHR47456">
    <property type="entry name" value="PHD-TYPE DOMAIN-CONTAINING PROTEIN"/>
    <property type="match status" value="1"/>
</dbReference>
<dbReference type="VEuPathDB" id="VectorBase:HLOH_049876"/>
<dbReference type="GO" id="GO:0003700">
    <property type="term" value="F:DNA-binding transcription factor activity"/>
    <property type="evidence" value="ECO:0007669"/>
    <property type="project" value="InterPro"/>
</dbReference>
<dbReference type="Pfam" id="PF21056">
    <property type="entry name" value="ZSWIM1-3_RNaseH-like"/>
    <property type="match status" value="1"/>
</dbReference>
<evidence type="ECO:0000259" key="2">
    <source>
        <dbReference type="PROSITE" id="PS50966"/>
    </source>
</evidence>
<evidence type="ECO:0000256" key="1">
    <source>
        <dbReference type="PROSITE-ProRule" id="PRU00325"/>
    </source>
</evidence>
<dbReference type="AlphaFoldDB" id="A0A9J6GC66"/>
<accession>A0A9J6GC66</accession>
<keyword evidence="1" id="KW-0862">Zinc</keyword>
<dbReference type="GO" id="GO:0008270">
    <property type="term" value="F:zinc ion binding"/>
    <property type="evidence" value="ECO:0007669"/>
    <property type="project" value="UniProtKB-KW"/>
</dbReference>
<organism evidence="3 4">
    <name type="scientific">Haemaphysalis longicornis</name>
    <name type="common">Bush tick</name>
    <dbReference type="NCBI Taxonomy" id="44386"/>
    <lineage>
        <taxon>Eukaryota</taxon>
        <taxon>Metazoa</taxon>
        <taxon>Ecdysozoa</taxon>
        <taxon>Arthropoda</taxon>
        <taxon>Chelicerata</taxon>
        <taxon>Arachnida</taxon>
        <taxon>Acari</taxon>
        <taxon>Parasitiformes</taxon>
        <taxon>Ixodida</taxon>
        <taxon>Ixodoidea</taxon>
        <taxon>Ixodidae</taxon>
        <taxon>Haemaphysalinae</taxon>
        <taxon>Haemaphysalis</taxon>
    </lineage>
</organism>
<dbReference type="PROSITE" id="PS50966">
    <property type="entry name" value="ZF_SWIM"/>
    <property type="match status" value="1"/>
</dbReference>
<dbReference type="OrthoDB" id="6629126at2759"/>
<dbReference type="Pfam" id="PF15299">
    <property type="entry name" value="ALS2CR8"/>
    <property type="match status" value="1"/>
</dbReference>
<reference evidence="3 4" key="1">
    <citation type="journal article" date="2020" name="Cell">
        <title>Large-Scale Comparative Analyses of Tick Genomes Elucidate Their Genetic Diversity and Vector Capacities.</title>
        <authorList>
            <consortium name="Tick Genome and Microbiome Consortium (TIGMIC)"/>
            <person name="Jia N."/>
            <person name="Wang J."/>
            <person name="Shi W."/>
            <person name="Du L."/>
            <person name="Sun Y."/>
            <person name="Zhan W."/>
            <person name="Jiang J.F."/>
            <person name="Wang Q."/>
            <person name="Zhang B."/>
            <person name="Ji P."/>
            <person name="Bell-Sakyi L."/>
            <person name="Cui X.M."/>
            <person name="Yuan T.T."/>
            <person name="Jiang B.G."/>
            <person name="Yang W.F."/>
            <person name="Lam T.T."/>
            <person name="Chang Q.C."/>
            <person name="Ding S.J."/>
            <person name="Wang X.J."/>
            <person name="Zhu J.G."/>
            <person name="Ruan X.D."/>
            <person name="Zhao L."/>
            <person name="Wei J.T."/>
            <person name="Ye R.Z."/>
            <person name="Que T.C."/>
            <person name="Du C.H."/>
            <person name="Zhou Y.H."/>
            <person name="Cheng J.X."/>
            <person name="Dai P.F."/>
            <person name="Guo W.B."/>
            <person name="Han X.H."/>
            <person name="Huang E.J."/>
            <person name="Li L.F."/>
            <person name="Wei W."/>
            <person name="Gao Y.C."/>
            <person name="Liu J.Z."/>
            <person name="Shao H.Z."/>
            <person name="Wang X."/>
            <person name="Wang C.C."/>
            <person name="Yang T.C."/>
            <person name="Huo Q.B."/>
            <person name="Li W."/>
            <person name="Chen H.Y."/>
            <person name="Chen S.E."/>
            <person name="Zhou L.G."/>
            <person name="Ni X.B."/>
            <person name="Tian J.H."/>
            <person name="Sheng Y."/>
            <person name="Liu T."/>
            <person name="Pan Y.S."/>
            <person name="Xia L.Y."/>
            <person name="Li J."/>
            <person name="Zhao F."/>
            <person name="Cao W.C."/>
        </authorList>
    </citation>
    <scope>NUCLEOTIDE SEQUENCE [LARGE SCALE GENOMIC DNA]</scope>
    <source>
        <strain evidence="3">HaeL-2018</strain>
    </source>
</reference>
<evidence type="ECO:0000313" key="4">
    <source>
        <dbReference type="Proteomes" id="UP000821853"/>
    </source>
</evidence>
<dbReference type="Proteomes" id="UP000821853">
    <property type="component" value="Chromosome 4"/>
</dbReference>
<feature type="domain" description="SWIM-type" evidence="2">
    <location>
        <begin position="455"/>
        <end position="487"/>
    </location>
</feature>
<proteinExistence type="predicted"/>
<sequence length="659" mass="75552">MAAHTEHDFDHFAKHGQAVDQNIINRIGDLVREGITSVNEVKKCLKYYVQDVLFAGKEKPDTTCRAFYPTSKDIDNHIQEALRKERCSNLDQENVIQMVSELQAEEKTSKVFFRPYCQPDKASGGSCNEDEHVNVENLLAKECQQTLLFCYQSHFMQQLLTQYGNNVTCLDATNKTTDYSLPLFFLVVKTPTNYMIAGVFVVQFETAACIGEALAVFKNWNKNFSPEYWMIDCCQAEIAAIQDTFPESEIMLCNFHREQAWERWVKRRENDVPPDQKDALLNHFRRVANSNSQEECDNAYSSLKASVFWQNPKVVAYFETQWMPVAKMWVQFHRNKFAVVITTNNGTETHNRLLKEYYLKWSRGKRSLSSLITTVVKQFLPERQSVFIQKNVERSSSYRIYHEYVPTYLHNRPPKVIKHIMARIDMAEEYELEDVAKSACGSIFRVKSSTADVPYTVDLNIPCCTCQDFMRHKLPCKHFFAIFRFFSEWSFARLPKEYTEGPLLSLHRDIPAAPSDWDAPCTSDAGMDCDATDAAPTVAELPKTVRETSKKTRRLLTDALHRIASVIMYCKDEDKKGEAYQHLQQAYKILVSGCPSSSNGLVIRGSPTKGCSNQATSCAARRLRLKALQRARGHTESWKTRGRVGKRAGEMRATFNVSP</sequence>